<sequence length="99" mass="11200">MKSSFSDIINSDTPVLVDFHADWCGPCKMLSPILKEVKAELGDKVKIVKIDVDKNQPLAARYQVRGVPTIMLFKNGEQLWRQSGVLPKEEIKNKILSFN</sequence>
<evidence type="ECO:0000256" key="1">
    <source>
        <dbReference type="ARBA" id="ARBA00008987"/>
    </source>
</evidence>
<dbReference type="EMBL" id="JAMSCK010000003">
    <property type="protein sequence ID" value="MCM8569757.1"/>
    <property type="molecule type" value="Genomic_DNA"/>
</dbReference>
<dbReference type="Pfam" id="PF00085">
    <property type="entry name" value="Thioredoxin"/>
    <property type="match status" value="1"/>
</dbReference>
<comment type="caution">
    <text evidence="8">The sequence shown here is derived from an EMBL/GenBank/DDBJ whole genome shotgun (WGS) entry which is preliminary data.</text>
</comment>
<keyword evidence="5" id="KW-0676">Redox-active center</keyword>
<keyword evidence="4" id="KW-1015">Disulfide bond</keyword>
<dbReference type="PANTHER" id="PTHR45663">
    <property type="entry name" value="GEO12009P1"/>
    <property type="match status" value="1"/>
</dbReference>
<comment type="similarity">
    <text evidence="1">Belongs to the thioredoxin family.</text>
</comment>
<evidence type="ECO:0000256" key="6">
    <source>
        <dbReference type="NCBIfam" id="TIGR01068"/>
    </source>
</evidence>
<keyword evidence="2" id="KW-0813">Transport</keyword>
<feature type="domain" description="Thioredoxin" evidence="7">
    <location>
        <begin position="1"/>
        <end position="99"/>
    </location>
</feature>
<dbReference type="Gene3D" id="3.40.30.10">
    <property type="entry name" value="Glutaredoxin"/>
    <property type="match status" value="1"/>
</dbReference>
<dbReference type="Proteomes" id="UP001155077">
    <property type="component" value="Unassembled WGS sequence"/>
</dbReference>
<reference evidence="8" key="1">
    <citation type="submission" date="2022-06" db="EMBL/GenBank/DDBJ databases">
        <title>Gramella sediminis sp. nov., isolated from deep-sea sediment of the Indian Ocean.</title>
        <authorList>
            <person name="Yang L."/>
        </authorList>
    </citation>
    <scope>NUCLEOTIDE SEQUENCE</scope>
    <source>
        <strain evidence="8">HMD3159</strain>
    </source>
</reference>
<dbReference type="RefSeq" id="WP_252113137.1">
    <property type="nucleotide sequence ID" value="NZ_JAMSCK010000003.1"/>
</dbReference>
<dbReference type="SUPFAM" id="SSF52833">
    <property type="entry name" value="Thioredoxin-like"/>
    <property type="match status" value="1"/>
</dbReference>
<keyword evidence="9" id="KW-1185">Reference proteome</keyword>
<dbReference type="CDD" id="cd02947">
    <property type="entry name" value="TRX_family"/>
    <property type="match status" value="1"/>
</dbReference>
<keyword evidence="3" id="KW-0249">Electron transport</keyword>
<evidence type="ECO:0000313" key="8">
    <source>
        <dbReference type="EMBL" id="MCM8569757.1"/>
    </source>
</evidence>
<evidence type="ECO:0000256" key="3">
    <source>
        <dbReference type="ARBA" id="ARBA00022982"/>
    </source>
</evidence>
<dbReference type="PROSITE" id="PS51352">
    <property type="entry name" value="THIOREDOXIN_2"/>
    <property type="match status" value="1"/>
</dbReference>
<dbReference type="InterPro" id="IPR005746">
    <property type="entry name" value="Thioredoxin"/>
</dbReference>
<accession>A0ABT0Z3P3</accession>
<dbReference type="PANTHER" id="PTHR45663:SF11">
    <property type="entry name" value="GEO12009P1"/>
    <property type="match status" value="1"/>
</dbReference>
<gene>
    <name evidence="8" type="primary">trxA</name>
    <name evidence="8" type="ORF">NE848_10225</name>
</gene>
<dbReference type="PIRSF" id="PIRSF000077">
    <property type="entry name" value="Thioredoxin"/>
    <property type="match status" value="1"/>
</dbReference>
<evidence type="ECO:0000256" key="2">
    <source>
        <dbReference type="ARBA" id="ARBA00022448"/>
    </source>
</evidence>
<protein>
    <recommendedName>
        <fullName evidence="6">Thioredoxin</fullName>
    </recommendedName>
</protein>
<organism evidence="8 9">
    <name type="scientific">Gramella jeungdoensis</name>
    <dbReference type="NCBI Taxonomy" id="708091"/>
    <lineage>
        <taxon>Bacteria</taxon>
        <taxon>Pseudomonadati</taxon>
        <taxon>Bacteroidota</taxon>
        <taxon>Flavobacteriia</taxon>
        <taxon>Flavobacteriales</taxon>
        <taxon>Flavobacteriaceae</taxon>
        <taxon>Christiangramia</taxon>
    </lineage>
</organism>
<dbReference type="PROSITE" id="PS00194">
    <property type="entry name" value="THIOREDOXIN_1"/>
    <property type="match status" value="1"/>
</dbReference>
<dbReference type="InterPro" id="IPR036249">
    <property type="entry name" value="Thioredoxin-like_sf"/>
</dbReference>
<evidence type="ECO:0000313" key="9">
    <source>
        <dbReference type="Proteomes" id="UP001155077"/>
    </source>
</evidence>
<dbReference type="PRINTS" id="PR00421">
    <property type="entry name" value="THIOREDOXIN"/>
</dbReference>
<dbReference type="NCBIfam" id="TIGR01068">
    <property type="entry name" value="thioredoxin"/>
    <property type="match status" value="1"/>
</dbReference>
<evidence type="ECO:0000256" key="4">
    <source>
        <dbReference type="ARBA" id="ARBA00023157"/>
    </source>
</evidence>
<name>A0ABT0Z3P3_9FLAO</name>
<dbReference type="InterPro" id="IPR017937">
    <property type="entry name" value="Thioredoxin_CS"/>
</dbReference>
<dbReference type="InterPro" id="IPR013766">
    <property type="entry name" value="Thioredoxin_domain"/>
</dbReference>
<evidence type="ECO:0000256" key="5">
    <source>
        <dbReference type="ARBA" id="ARBA00023284"/>
    </source>
</evidence>
<evidence type="ECO:0000259" key="7">
    <source>
        <dbReference type="PROSITE" id="PS51352"/>
    </source>
</evidence>
<proteinExistence type="inferred from homology"/>